<proteinExistence type="predicted"/>
<evidence type="ECO:0000313" key="2">
    <source>
        <dbReference type="EMBL" id="CAB3244507.1"/>
    </source>
</evidence>
<reference evidence="2 3" key="1">
    <citation type="submission" date="2020-04" db="EMBL/GenBank/DDBJ databases">
        <authorList>
            <person name="Wallbank WR R."/>
            <person name="Pardo Diaz C."/>
            <person name="Kozak K."/>
            <person name="Martin S."/>
            <person name="Jiggins C."/>
            <person name="Moest M."/>
            <person name="Warren A I."/>
            <person name="Byers J.R.P. K."/>
            <person name="Montejo-Kovacevich G."/>
            <person name="Yen C E."/>
        </authorList>
    </citation>
    <scope>NUCLEOTIDE SEQUENCE [LARGE SCALE GENOMIC DNA]</scope>
</reference>
<protein>
    <submittedName>
        <fullName evidence="2">Uncharacterized protein</fullName>
    </submittedName>
</protein>
<evidence type="ECO:0000313" key="3">
    <source>
        <dbReference type="Proteomes" id="UP000494256"/>
    </source>
</evidence>
<name>A0A8S1AD19_ARCPL</name>
<gene>
    <name evidence="2" type="ORF">APLA_LOCUS10770</name>
</gene>
<evidence type="ECO:0000256" key="1">
    <source>
        <dbReference type="SAM" id="MobiDB-lite"/>
    </source>
</evidence>
<organism evidence="2 3">
    <name type="scientific">Arctia plantaginis</name>
    <name type="common">Wood tiger moth</name>
    <name type="synonym">Phalaena plantaginis</name>
    <dbReference type="NCBI Taxonomy" id="874455"/>
    <lineage>
        <taxon>Eukaryota</taxon>
        <taxon>Metazoa</taxon>
        <taxon>Ecdysozoa</taxon>
        <taxon>Arthropoda</taxon>
        <taxon>Hexapoda</taxon>
        <taxon>Insecta</taxon>
        <taxon>Pterygota</taxon>
        <taxon>Neoptera</taxon>
        <taxon>Endopterygota</taxon>
        <taxon>Lepidoptera</taxon>
        <taxon>Glossata</taxon>
        <taxon>Ditrysia</taxon>
        <taxon>Noctuoidea</taxon>
        <taxon>Erebidae</taxon>
        <taxon>Arctiinae</taxon>
        <taxon>Arctia</taxon>
    </lineage>
</organism>
<feature type="region of interest" description="Disordered" evidence="1">
    <location>
        <begin position="1"/>
        <end position="84"/>
    </location>
</feature>
<feature type="compositionally biased region" description="Polar residues" evidence="1">
    <location>
        <begin position="8"/>
        <end position="32"/>
    </location>
</feature>
<dbReference type="Proteomes" id="UP000494256">
    <property type="component" value="Unassembled WGS sequence"/>
</dbReference>
<feature type="compositionally biased region" description="Basic and acidic residues" evidence="1">
    <location>
        <begin position="34"/>
        <end position="43"/>
    </location>
</feature>
<dbReference type="AlphaFoldDB" id="A0A8S1AD19"/>
<dbReference type="OrthoDB" id="7373191at2759"/>
<dbReference type="EMBL" id="CADEBD010000317">
    <property type="protein sequence ID" value="CAB3244507.1"/>
    <property type="molecule type" value="Genomic_DNA"/>
</dbReference>
<sequence length="84" mass="9167">MMGIRTPTKGTNPTNAKQSTTLSGQASRQAQPPQERDEVKVSETRPTFVRRSIGQRESGKPIDAPIKMTTPPKKAVSVEPPKPK</sequence>
<comment type="caution">
    <text evidence="2">The sequence shown here is derived from an EMBL/GenBank/DDBJ whole genome shotgun (WGS) entry which is preliminary data.</text>
</comment>
<accession>A0A8S1AD19</accession>